<dbReference type="Proteomes" id="UP001501102">
    <property type="component" value="Unassembled WGS sequence"/>
</dbReference>
<evidence type="ECO:0008006" key="7">
    <source>
        <dbReference type="Google" id="ProtNLM"/>
    </source>
</evidence>
<organism evidence="5 6">
    <name type="scientific">Streptomyces thioluteus</name>
    <dbReference type="NCBI Taxonomy" id="66431"/>
    <lineage>
        <taxon>Bacteria</taxon>
        <taxon>Bacillati</taxon>
        <taxon>Actinomycetota</taxon>
        <taxon>Actinomycetes</taxon>
        <taxon>Kitasatosporales</taxon>
        <taxon>Streptomycetaceae</taxon>
        <taxon>Streptomyces</taxon>
    </lineage>
</organism>
<evidence type="ECO:0000313" key="5">
    <source>
        <dbReference type="EMBL" id="GAA2912988.1"/>
    </source>
</evidence>
<dbReference type="EMBL" id="BAAAXZ010000024">
    <property type="protein sequence ID" value="GAA2912988.1"/>
    <property type="molecule type" value="Genomic_DNA"/>
</dbReference>
<feature type="region of interest" description="Disordered" evidence="4">
    <location>
        <begin position="81"/>
        <end position="102"/>
    </location>
</feature>
<dbReference type="InterPro" id="IPR023576">
    <property type="entry name" value="UbiE/COQ5_MeTrFase_CS"/>
</dbReference>
<gene>
    <name evidence="5" type="ORF">GCM10020221_05880</name>
</gene>
<protein>
    <recommendedName>
        <fullName evidence="7">Methyltransferase type 11 domain-containing protein</fullName>
    </recommendedName>
</protein>
<evidence type="ECO:0000256" key="4">
    <source>
        <dbReference type="SAM" id="MobiDB-lite"/>
    </source>
</evidence>
<evidence type="ECO:0000256" key="3">
    <source>
        <dbReference type="ARBA" id="ARBA00022691"/>
    </source>
</evidence>
<dbReference type="Gene3D" id="3.40.50.150">
    <property type="entry name" value="Vaccinia Virus protein VP39"/>
    <property type="match status" value="1"/>
</dbReference>
<sequence>MFDVACVAFAIDDMADRERCAAELLRVLRPGGTLLLLELGTPDNRLLRRLYAGGLHTMRLLGRSRHLEGYGHLREEILTYGGPTPSPGSAPRRASCATAAGP</sequence>
<evidence type="ECO:0000256" key="1">
    <source>
        <dbReference type="ARBA" id="ARBA00022603"/>
    </source>
</evidence>
<dbReference type="InterPro" id="IPR029063">
    <property type="entry name" value="SAM-dependent_MTases_sf"/>
</dbReference>
<keyword evidence="2" id="KW-0808">Transferase</keyword>
<keyword evidence="6" id="KW-1185">Reference proteome</keyword>
<proteinExistence type="predicted"/>
<dbReference type="SUPFAM" id="SSF53335">
    <property type="entry name" value="S-adenosyl-L-methionine-dependent methyltransferases"/>
    <property type="match status" value="1"/>
</dbReference>
<name>A0ABN3WFU0_STRTU</name>
<comment type="caution">
    <text evidence="5">The sequence shown here is derived from an EMBL/GenBank/DDBJ whole genome shotgun (WGS) entry which is preliminary data.</text>
</comment>
<reference evidence="5 6" key="1">
    <citation type="journal article" date="2019" name="Int. J. Syst. Evol. Microbiol.">
        <title>The Global Catalogue of Microorganisms (GCM) 10K type strain sequencing project: providing services to taxonomists for standard genome sequencing and annotation.</title>
        <authorList>
            <consortium name="The Broad Institute Genomics Platform"/>
            <consortium name="The Broad Institute Genome Sequencing Center for Infectious Disease"/>
            <person name="Wu L."/>
            <person name="Ma J."/>
        </authorList>
    </citation>
    <scope>NUCLEOTIDE SEQUENCE [LARGE SCALE GENOMIC DNA]</scope>
    <source>
        <strain evidence="5 6">JCM 4087</strain>
    </source>
</reference>
<dbReference type="PROSITE" id="PS01184">
    <property type="entry name" value="UBIE_2"/>
    <property type="match status" value="1"/>
</dbReference>
<keyword evidence="3" id="KW-0949">S-adenosyl-L-methionine</keyword>
<evidence type="ECO:0000256" key="2">
    <source>
        <dbReference type="ARBA" id="ARBA00022679"/>
    </source>
</evidence>
<evidence type="ECO:0000313" key="6">
    <source>
        <dbReference type="Proteomes" id="UP001501102"/>
    </source>
</evidence>
<dbReference type="Pfam" id="PF01209">
    <property type="entry name" value="Ubie_methyltran"/>
    <property type="match status" value="1"/>
</dbReference>
<accession>A0ABN3WFU0</accession>
<keyword evidence="1" id="KW-0489">Methyltransferase</keyword>